<comment type="caution">
    <text evidence="1">The sequence shown here is derived from an EMBL/GenBank/DDBJ whole genome shotgun (WGS) entry which is preliminary data.</text>
</comment>
<sequence>MTPPAPKEEPPIPKIDYRRYLANDIIGYAGLAVEKANIQKSLADEHYLRDDRKNAEDAYKRTLATLANEAPDDKLNPTQLSVKRLLRVDVDYRLLNLRLGNDFWSGYRTNRPSTPHRHLLVMDALLKRFETQVNDIEAMLTKLDTDATEQAKLAGMKITLEGQIKDQTLAQEKGVIEARKERNQLGTWEERVRNLTSQRLAVEAKSKHLAEEQKQLSANASSLLTQAIVAGTGIPPSVGTAVMTGDIKAALVQEAAAQLGDPNSELSKAVGQVSANAQKLQEFYNSSAKNYNELKTKGEQLKQAADLIRKPTFDNLVSAGNAMWNTLPEAEQQRLTTRVMQQVPTAGLLESYRKLELTAQDAIALRQRLEGLALDRIPNVVRTDLQTFAMDVIKDGNVAREKFQAIYKGISAIELTDAQYRTFIEHFLHIGAADLFAAIPEAQRIQVARAMGEPSIEAAINKLANDGLSALPAASIKGKAITYKVSGKLSTVSFATVFASARFEKATSGLKDLPALYSDLMSVPKLQRLAVAQLPDAALGTSVEAELRTESNNRSQRETTWNALANGMSQQATQKARDALVRQTLGAAVVEDVVKRPEAAPYMVAPLAYPASAGNSTGLSPEASAMATAALNYAVPGAGMVVAMAQSFAKMDSNMDEMNRLADQSLRIMAEQEQLYDLATEAYFQYALAEVEQQRAEVLRDSAERQLSVFSAEINRRSNSAAKNHAGIGLRRALTYYLSERLREEFDLFDRSFAMWNSGLSARGAVAAAIQSDPQNVRYALDSDIHLFDWLNRERESTRGDPDTLRVHWRQMVQLAKDVCVKRGCKPGDNMLGQIAATQQLSAKTHLVSEQEWRRFKEWQANPGGGTFSLQFSILPGHKIVPLNYENVRIIDLRLAGAMGGTQTTLSQVSLRHSGIAQIPRAAADTEGGIVFQREALLARSSAAFNRPEDFDVNALRTRFEGPFNEINYPSLRDFEGYGLYAVYSLTLQNTPENKRIDDILMRIAYFYHDASNIVSEERYLNSLRGLDTGLPFEIHDYKLVSRVTPSCAGEPGSPVEAQTTDIPASMRSSFITAFSRAAKPAEASELRFLPPAARRDLERLQSCLESQVVRVCKPQREIEMIAASWFAASKEPATPVRNDVFNAQSESNDQSVPKPVRDRYLALCKGGA</sequence>
<reference evidence="1 2" key="1">
    <citation type="submission" date="2017-07" db="EMBL/GenBank/DDBJ databases">
        <title>Acidovorax KNDSW TSA 6 genome sequence and assembly.</title>
        <authorList>
            <person name="Mayilraj S."/>
        </authorList>
    </citation>
    <scope>NUCLEOTIDE SEQUENCE [LARGE SCALE GENOMIC DNA]</scope>
    <source>
        <strain evidence="1 2">KNDSW-TSA6</strain>
    </source>
</reference>
<protein>
    <submittedName>
        <fullName evidence="1">Uncharacterized protein</fullName>
    </submittedName>
</protein>
<evidence type="ECO:0000313" key="1">
    <source>
        <dbReference type="EMBL" id="OYD47938.1"/>
    </source>
</evidence>
<dbReference type="AlphaFoldDB" id="A0A235EFW1"/>
<proteinExistence type="predicted"/>
<gene>
    <name evidence="1" type="ORF">CBY09_22135</name>
</gene>
<keyword evidence="2" id="KW-1185">Reference proteome</keyword>
<name>A0A235EFW1_9BURK</name>
<accession>A0A235EFW1</accession>
<organism evidence="1 2">
    <name type="scientific">Acidovorax kalamii</name>
    <dbReference type="NCBI Taxonomy" id="2004485"/>
    <lineage>
        <taxon>Bacteria</taxon>
        <taxon>Pseudomonadati</taxon>
        <taxon>Pseudomonadota</taxon>
        <taxon>Betaproteobacteria</taxon>
        <taxon>Burkholderiales</taxon>
        <taxon>Comamonadaceae</taxon>
        <taxon>Acidovorax</taxon>
    </lineage>
</organism>
<dbReference type="EMBL" id="NOIG01000014">
    <property type="protein sequence ID" value="OYD47938.1"/>
    <property type="molecule type" value="Genomic_DNA"/>
</dbReference>
<dbReference type="Proteomes" id="UP000215441">
    <property type="component" value="Unassembled WGS sequence"/>
</dbReference>
<evidence type="ECO:0000313" key="2">
    <source>
        <dbReference type="Proteomes" id="UP000215441"/>
    </source>
</evidence>